<organism evidence="2 3">
    <name type="scientific">Spongiibacter thalassae</name>
    <dbReference type="NCBI Taxonomy" id="2721624"/>
    <lineage>
        <taxon>Bacteria</taxon>
        <taxon>Pseudomonadati</taxon>
        <taxon>Pseudomonadota</taxon>
        <taxon>Gammaproteobacteria</taxon>
        <taxon>Cellvibrionales</taxon>
        <taxon>Spongiibacteraceae</taxon>
        <taxon>Spongiibacter</taxon>
    </lineage>
</organism>
<name>A0ABX1GBG3_9GAMM</name>
<accession>A0ABX1GBG3</accession>
<dbReference type="Gene3D" id="1.10.10.10">
    <property type="entry name" value="Winged helix-like DNA-binding domain superfamily/Winged helix DNA-binding domain"/>
    <property type="match status" value="1"/>
</dbReference>
<dbReference type="InterPro" id="IPR036390">
    <property type="entry name" value="WH_DNA-bd_sf"/>
</dbReference>
<comment type="caution">
    <text evidence="2">The sequence shown here is derived from an EMBL/GenBank/DDBJ whole genome shotgun (WGS) entry which is preliminary data.</text>
</comment>
<reference evidence="2 3" key="1">
    <citation type="submission" date="2020-04" db="EMBL/GenBank/DDBJ databases">
        <authorList>
            <person name="Yoon J."/>
        </authorList>
    </citation>
    <scope>NUCLEOTIDE SEQUENCE [LARGE SCALE GENOMIC DNA]</scope>
    <source>
        <strain evidence="2 3">KMU-166</strain>
    </source>
</reference>
<dbReference type="PANTHER" id="PTHR38431">
    <property type="entry name" value="BLL2305 PROTEIN"/>
    <property type="match status" value="1"/>
</dbReference>
<dbReference type="Pfam" id="PF12727">
    <property type="entry name" value="PBP_like"/>
    <property type="match status" value="1"/>
</dbReference>
<keyword evidence="3" id="KW-1185">Reference proteome</keyword>
<dbReference type="EMBL" id="JAAWWK010000001">
    <property type="protein sequence ID" value="NKI16499.1"/>
    <property type="molecule type" value="Genomic_DNA"/>
</dbReference>
<evidence type="ECO:0000313" key="2">
    <source>
        <dbReference type="EMBL" id="NKI16499.1"/>
    </source>
</evidence>
<proteinExistence type="predicted"/>
<dbReference type="InterPro" id="IPR036388">
    <property type="entry name" value="WH-like_DNA-bd_sf"/>
</dbReference>
<dbReference type="Gene3D" id="3.40.190.10">
    <property type="entry name" value="Periplasmic binding protein-like II"/>
    <property type="match status" value="1"/>
</dbReference>
<protein>
    <submittedName>
        <fullName evidence="2">Helix-turn-helix transcriptional regulator</fullName>
    </submittedName>
</protein>
<gene>
    <name evidence="2" type="ORF">HCU74_03590</name>
</gene>
<dbReference type="SUPFAM" id="SSF46785">
    <property type="entry name" value="Winged helix' DNA-binding domain"/>
    <property type="match status" value="1"/>
</dbReference>
<dbReference type="PANTHER" id="PTHR38431:SF1">
    <property type="entry name" value="BLL2305 PROTEIN"/>
    <property type="match status" value="1"/>
</dbReference>
<dbReference type="SUPFAM" id="SSF53850">
    <property type="entry name" value="Periplasmic binding protein-like II"/>
    <property type="match status" value="1"/>
</dbReference>
<evidence type="ECO:0000313" key="3">
    <source>
        <dbReference type="Proteomes" id="UP000765845"/>
    </source>
</evidence>
<sequence length="366" mass="40849">MKHLHLSPAWFFTDGSGEQLDPRLFALLRGIHQQNKLTAAAEGCGMSYRHAWNLLQHWEAFFGAALIDKQRGRGSRLSLLGEKLLWAEQRVAARLEPQLESLSSEINLEIAHLLEGNKPVLRLHASHGYAVALLPRFMDELPLDLQYCSPADSLAALARNACDLAGFHLPIGTGTGLYREYRKRLQPRNHRIIQFITRCQGLMLRPGNPLGISGLHDLIDKDLRFINRQTSSGTRALLDALLKEQQLSNKAINGYEQEEFTHSAVAAYIAADMADVGFGVEAAARQFGLDFIPLAQERYVMACHRQLLKDPKFLRFLDIIAGQPFRNAVSGLPGYTSNDSGQINTIDEVFGRNSRVTTGQNTHSTR</sequence>
<dbReference type="InterPro" id="IPR024370">
    <property type="entry name" value="PBP_domain"/>
</dbReference>
<evidence type="ECO:0000259" key="1">
    <source>
        <dbReference type="Pfam" id="PF12727"/>
    </source>
</evidence>
<feature type="domain" description="PBP" evidence="1">
    <location>
        <begin position="140"/>
        <end position="320"/>
    </location>
</feature>
<dbReference type="Proteomes" id="UP000765845">
    <property type="component" value="Unassembled WGS sequence"/>
</dbReference>